<dbReference type="PANTHER" id="PTHR43013:SF1">
    <property type="entry name" value="GLUTAMYL-TRNA REDUCTASE"/>
    <property type="match status" value="1"/>
</dbReference>
<dbReference type="NCBIfam" id="TIGR01035">
    <property type="entry name" value="hemA"/>
    <property type="match status" value="1"/>
</dbReference>
<dbReference type="Pfam" id="PF05201">
    <property type="entry name" value="GlutR_N"/>
    <property type="match status" value="1"/>
</dbReference>
<dbReference type="Pfam" id="PF01488">
    <property type="entry name" value="Shikimate_DH"/>
    <property type="match status" value="1"/>
</dbReference>
<gene>
    <name evidence="8 13" type="primary">hemA</name>
    <name evidence="13" type="ORF">SMD27_06515</name>
</gene>
<feature type="domain" description="Tetrapyrrole biosynthesis glutamyl-tRNA reductase dimerisation" evidence="10">
    <location>
        <begin position="341"/>
        <end position="426"/>
    </location>
</feature>
<dbReference type="InterPro" id="IPR018214">
    <property type="entry name" value="GluRdtase_CS"/>
</dbReference>
<protein>
    <recommendedName>
        <fullName evidence="3 8">Glutamyl-tRNA reductase</fullName>
        <shortName evidence="8">GluTR</shortName>
        <ecNumber evidence="3 8">1.2.1.70</ecNumber>
    </recommendedName>
</protein>
<evidence type="ECO:0000313" key="13">
    <source>
        <dbReference type="EMBL" id="MDY0882488.1"/>
    </source>
</evidence>
<dbReference type="HAMAP" id="MF_00087">
    <property type="entry name" value="Glu_tRNA_reductase"/>
    <property type="match status" value="1"/>
</dbReference>
<comment type="catalytic activity">
    <reaction evidence="7 8 9">
        <text>(S)-4-amino-5-oxopentanoate + tRNA(Glu) + NADP(+) = L-glutamyl-tRNA(Glu) + NADPH + H(+)</text>
        <dbReference type="Rhea" id="RHEA:12344"/>
        <dbReference type="Rhea" id="RHEA-COMP:9663"/>
        <dbReference type="Rhea" id="RHEA-COMP:9680"/>
        <dbReference type="ChEBI" id="CHEBI:15378"/>
        <dbReference type="ChEBI" id="CHEBI:57501"/>
        <dbReference type="ChEBI" id="CHEBI:57783"/>
        <dbReference type="ChEBI" id="CHEBI:58349"/>
        <dbReference type="ChEBI" id="CHEBI:78442"/>
        <dbReference type="ChEBI" id="CHEBI:78520"/>
        <dbReference type="EC" id="1.2.1.70"/>
    </reaction>
</comment>
<dbReference type="Proteomes" id="UP001279642">
    <property type="component" value="Unassembled WGS sequence"/>
</dbReference>
<feature type="domain" description="Quinate/shikimate 5-dehydrogenase/glutamyl-tRNA reductase" evidence="11">
    <location>
        <begin position="194"/>
        <end position="325"/>
    </location>
</feature>
<evidence type="ECO:0000256" key="5">
    <source>
        <dbReference type="ARBA" id="ARBA00023002"/>
    </source>
</evidence>
<comment type="function">
    <text evidence="8">Catalyzes the NADPH-dependent reduction of glutamyl-tRNA(Glu) to glutamate 1-semialdehyde (GSA).</text>
</comment>
<dbReference type="EC" id="1.2.1.70" evidence="3 8"/>
<feature type="binding site" evidence="8">
    <location>
        <position position="140"/>
    </location>
    <ligand>
        <name>substrate</name>
    </ligand>
</feature>
<feature type="active site" description="Nucleophile" evidence="8">
    <location>
        <position position="68"/>
    </location>
</feature>
<feature type="domain" description="Glutamyl-tRNA reductase N-terminal" evidence="12">
    <location>
        <begin position="25"/>
        <end position="176"/>
    </location>
</feature>
<evidence type="ECO:0000259" key="11">
    <source>
        <dbReference type="Pfam" id="PF01488"/>
    </source>
</evidence>
<dbReference type="InterPro" id="IPR015895">
    <property type="entry name" value="4pyrrol_synth_GluRdtase_N"/>
</dbReference>
<comment type="pathway">
    <text evidence="1 8 9">Porphyrin-containing compound metabolism; protoporphyrin-IX biosynthesis; 5-aminolevulinate from L-glutamyl-tRNA(Glu): step 1/2.</text>
</comment>
<dbReference type="PIRSF" id="PIRSF000445">
    <property type="entry name" value="4pyrrol_synth_GluRdtase"/>
    <property type="match status" value="1"/>
</dbReference>
<comment type="domain">
    <text evidence="8">Possesses an unusual extended V-shaped dimeric structure with each monomer consisting of three distinct domains arranged along a curved 'spinal' alpha-helix. The N-terminal catalytic domain specifically recognizes the glutamate moiety of the substrate. The second domain is the NADPH-binding domain, and the third C-terminal domain is responsible for dimerization.</text>
</comment>
<dbReference type="Pfam" id="PF00745">
    <property type="entry name" value="GlutR_dimer"/>
    <property type="match status" value="1"/>
</dbReference>
<dbReference type="InterPro" id="IPR000343">
    <property type="entry name" value="4pyrrol_synth_GluRdtase"/>
</dbReference>
<evidence type="ECO:0000256" key="7">
    <source>
        <dbReference type="ARBA" id="ARBA00047464"/>
    </source>
</evidence>
<dbReference type="EMBL" id="JAXCLW010000001">
    <property type="protein sequence ID" value="MDY0882488.1"/>
    <property type="molecule type" value="Genomic_DNA"/>
</dbReference>
<keyword evidence="4 8" id="KW-0521">NADP</keyword>
<evidence type="ECO:0000313" key="14">
    <source>
        <dbReference type="Proteomes" id="UP001279642"/>
    </source>
</evidence>
<dbReference type="PANTHER" id="PTHR43013">
    <property type="entry name" value="GLUTAMYL-TRNA REDUCTASE"/>
    <property type="match status" value="1"/>
</dbReference>
<dbReference type="SUPFAM" id="SSF69742">
    <property type="entry name" value="Glutamyl tRNA-reductase catalytic, N-terminal domain"/>
    <property type="match status" value="1"/>
</dbReference>
<feature type="binding site" evidence="8">
    <location>
        <begin position="67"/>
        <end position="70"/>
    </location>
    <ligand>
        <name>substrate</name>
    </ligand>
</feature>
<evidence type="ECO:0000256" key="4">
    <source>
        <dbReference type="ARBA" id="ARBA00022857"/>
    </source>
</evidence>
<dbReference type="InterPro" id="IPR036453">
    <property type="entry name" value="GluRdtase_dimer_dom_sf"/>
</dbReference>
<keyword evidence="5 8" id="KW-0560">Oxidoreductase</keyword>
<evidence type="ECO:0000256" key="8">
    <source>
        <dbReference type="HAMAP-Rule" id="MF_00087"/>
    </source>
</evidence>
<comment type="subunit">
    <text evidence="8">Homodimer.</text>
</comment>
<dbReference type="SUPFAM" id="SSF51735">
    <property type="entry name" value="NAD(P)-binding Rossmann-fold domains"/>
    <property type="match status" value="1"/>
</dbReference>
<sequence>MKSIADIAADRAGRDGVGERTFLVVGVNHKTAPDLLRDRLQGDETDVFRLLLRCRESGFDQAMALVTCDRCEVWCAVPPASVDQAQQRIAALIGEAADLDAAAIGVHLHHLQDEDAWRYAFAVAASLESEVIGEPQVLGQVKAAHQLAVKAGLTGPDLDRVLEAAVQAAKRVRSETAIAAQSVSMAACVVAVVRQMHGDLDAVNGLLIGDGDMGELMVEHLRAAGLNRWTVLHHHERLARAWAERQRGHWRPMAELAEALAGGDLVISAQDAARFVIDPPMVKAALKARRRRPIMFIDAAVPGDIDPAVNDIYDAFLYGLDDLERLAMAGRQQRQDATAAAWAIIEEALTGFANHRQALQVVPLIADLRRAFEAHRLEVLAQGAALDAEEATRRLINRLLHQPSVALKEQAGDPALENLVRRLFDLRGNEE</sequence>
<feature type="binding site" evidence="8">
    <location>
        <position position="129"/>
    </location>
    <ligand>
        <name>substrate</name>
    </ligand>
</feature>
<dbReference type="InterPro" id="IPR015896">
    <property type="entry name" value="4pyrrol_synth_GluRdtase_dimer"/>
</dbReference>
<evidence type="ECO:0000256" key="9">
    <source>
        <dbReference type="RuleBase" id="RU000584"/>
    </source>
</evidence>
<dbReference type="GO" id="GO:0008883">
    <property type="term" value="F:glutamyl-tRNA reductase activity"/>
    <property type="evidence" value="ECO:0007669"/>
    <property type="project" value="UniProtKB-EC"/>
</dbReference>
<dbReference type="InterPro" id="IPR036343">
    <property type="entry name" value="GluRdtase_N_sf"/>
</dbReference>
<dbReference type="PROSITE" id="PS00747">
    <property type="entry name" value="GLUTR"/>
    <property type="match status" value="1"/>
</dbReference>
<feature type="binding site" evidence="8">
    <location>
        <begin position="209"/>
        <end position="214"/>
    </location>
    <ligand>
        <name>NADP(+)</name>
        <dbReference type="ChEBI" id="CHEBI:58349"/>
    </ligand>
</feature>
<dbReference type="Gene3D" id="3.40.50.720">
    <property type="entry name" value="NAD(P)-binding Rossmann-like Domain"/>
    <property type="match status" value="1"/>
</dbReference>
<name>A0ABU5E8F0_9PROT</name>
<comment type="caution">
    <text evidence="8">Lacks conserved residue(s) required for the propagation of feature annotation.</text>
</comment>
<dbReference type="InterPro" id="IPR036291">
    <property type="entry name" value="NAD(P)-bd_dom_sf"/>
</dbReference>
<comment type="similarity">
    <text evidence="2 8 9">Belongs to the glutamyl-tRNA reductase family.</text>
</comment>
<evidence type="ECO:0000256" key="6">
    <source>
        <dbReference type="ARBA" id="ARBA00023244"/>
    </source>
</evidence>
<keyword evidence="6 8" id="KW-0627">Porphyrin biosynthesis</keyword>
<keyword evidence="14" id="KW-1185">Reference proteome</keyword>
<comment type="miscellaneous">
    <text evidence="8">During catalysis, the active site Cys acts as a nucleophile attacking the alpha-carbonyl group of tRNA-bound glutamate with the formation of a thioester intermediate between enzyme and glutamate, and the concomitant release of tRNA(Glu). The thioester intermediate is finally reduced by direct hydride transfer from NADPH, to form the product GSA.</text>
</comment>
<proteinExistence type="inferred from homology"/>
<reference evidence="13 14" key="1">
    <citation type="journal article" date="2016" name="Antonie Van Leeuwenhoek">
        <title>Dongia soli sp. nov., isolated from soil from Dokdo, Korea.</title>
        <authorList>
            <person name="Kim D.U."/>
            <person name="Lee H."/>
            <person name="Kim H."/>
            <person name="Kim S.G."/>
            <person name="Ka J.O."/>
        </authorList>
    </citation>
    <scope>NUCLEOTIDE SEQUENCE [LARGE SCALE GENOMIC DNA]</scope>
    <source>
        <strain evidence="13 14">D78</strain>
    </source>
</reference>
<feature type="binding site" evidence="8">
    <location>
        <begin position="134"/>
        <end position="136"/>
    </location>
    <ligand>
        <name>substrate</name>
    </ligand>
</feature>
<evidence type="ECO:0000256" key="2">
    <source>
        <dbReference type="ARBA" id="ARBA00005916"/>
    </source>
</evidence>
<dbReference type="InterPro" id="IPR006151">
    <property type="entry name" value="Shikm_DH/Glu-tRNA_Rdtase"/>
</dbReference>
<accession>A0ABU5E8F0</accession>
<evidence type="ECO:0000259" key="10">
    <source>
        <dbReference type="Pfam" id="PF00745"/>
    </source>
</evidence>
<organism evidence="13 14">
    <name type="scientific">Dongia soli</name>
    <dbReference type="NCBI Taxonomy" id="600628"/>
    <lineage>
        <taxon>Bacteria</taxon>
        <taxon>Pseudomonadati</taxon>
        <taxon>Pseudomonadota</taxon>
        <taxon>Alphaproteobacteria</taxon>
        <taxon>Rhodospirillales</taxon>
        <taxon>Dongiaceae</taxon>
        <taxon>Dongia</taxon>
    </lineage>
</organism>
<dbReference type="RefSeq" id="WP_320507511.1">
    <property type="nucleotide sequence ID" value="NZ_JAXCLW010000001.1"/>
</dbReference>
<evidence type="ECO:0000259" key="12">
    <source>
        <dbReference type="Pfam" id="PF05201"/>
    </source>
</evidence>
<dbReference type="SUPFAM" id="SSF69075">
    <property type="entry name" value="Glutamyl tRNA-reductase dimerization domain"/>
    <property type="match status" value="1"/>
</dbReference>
<evidence type="ECO:0000256" key="3">
    <source>
        <dbReference type="ARBA" id="ARBA00012970"/>
    </source>
</evidence>
<dbReference type="Gene3D" id="3.30.460.30">
    <property type="entry name" value="Glutamyl-tRNA reductase, N-terminal domain"/>
    <property type="match status" value="1"/>
</dbReference>
<evidence type="ECO:0000256" key="1">
    <source>
        <dbReference type="ARBA" id="ARBA00005059"/>
    </source>
</evidence>
<comment type="caution">
    <text evidence="13">The sequence shown here is derived from an EMBL/GenBank/DDBJ whole genome shotgun (WGS) entry which is preliminary data.</text>
</comment>